<accession>A0A420YEP3</accession>
<dbReference type="Pfam" id="PF00248">
    <property type="entry name" value="Aldo_ket_red"/>
    <property type="match status" value="1"/>
</dbReference>
<dbReference type="CDD" id="cd19077">
    <property type="entry name" value="AKR_AKR8A1-2"/>
    <property type="match status" value="1"/>
</dbReference>
<dbReference type="STRING" id="177199.A0A420YEP3"/>
<dbReference type="OrthoDB" id="37537at2759"/>
<gene>
    <name evidence="3" type="primary">PLR1_1</name>
    <name evidence="3" type="ORF">DL546_004247</name>
</gene>
<dbReference type="InterPro" id="IPR023210">
    <property type="entry name" value="NADP_OxRdtase_dom"/>
</dbReference>
<dbReference type="AlphaFoldDB" id="A0A420YEP3"/>
<evidence type="ECO:0000259" key="2">
    <source>
        <dbReference type="Pfam" id="PF00248"/>
    </source>
</evidence>
<name>A0A420YEP3_9PEZI</name>
<dbReference type="SUPFAM" id="SSF51430">
    <property type="entry name" value="NAD(P)-linked oxidoreductase"/>
    <property type="match status" value="1"/>
</dbReference>
<dbReference type="Proteomes" id="UP000275385">
    <property type="component" value="Unassembled WGS sequence"/>
</dbReference>
<dbReference type="Gene3D" id="3.20.20.100">
    <property type="entry name" value="NADP-dependent oxidoreductase domain"/>
    <property type="match status" value="1"/>
</dbReference>
<evidence type="ECO:0000256" key="1">
    <source>
        <dbReference type="ARBA" id="ARBA00023002"/>
    </source>
</evidence>
<comment type="caution">
    <text evidence="3">The sequence shown here is derived from an EMBL/GenBank/DDBJ whole genome shotgun (WGS) entry which is preliminary data.</text>
</comment>
<keyword evidence="1" id="KW-0560">Oxidoreductase</keyword>
<dbReference type="PANTHER" id="PTHR43625:SF78">
    <property type="entry name" value="PYRIDOXAL REDUCTASE-RELATED"/>
    <property type="match status" value="1"/>
</dbReference>
<keyword evidence="4" id="KW-1185">Reference proteome</keyword>
<dbReference type="EMBL" id="QVQW01000014">
    <property type="protein sequence ID" value="RKU46383.1"/>
    <property type="molecule type" value="Genomic_DNA"/>
</dbReference>
<dbReference type="InterPro" id="IPR036812">
    <property type="entry name" value="NAD(P)_OxRdtase_dom_sf"/>
</dbReference>
<dbReference type="InterPro" id="IPR050791">
    <property type="entry name" value="Aldo-Keto_reductase"/>
</dbReference>
<proteinExistence type="predicted"/>
<dbReference type="GO" id="GO:0005737">
    <property type="term" value="C:cytoplasm"/>
    <property type="evidence" value="ECO:0007669"/>
    <property type="project" value="TreeGrafter"/>
</dbReference>
<protein>
    <submittedName>
        <fullName evidence="3">Pyridoxine 4-dehydrogenase</fullName>
    </submittedName>
</protein>
<organism evidence="3 4">
    <name type="scientific">Coniochaeta pulveracea</name>
    <dbReference type="NCBI Taxonomy" id="177199"/>
    <lineage>
        <taxon>Eukaryota</taxon>
        <taxon>Fungi</taxon>
        <taxon>Dikarya</taxon>
        <taxon>Ascomycota</taxon>
        <taxon>Pezizomycotina</taxon>
        <taxon>Sordariomycetes</taxon>
        <taxon>Sordariomycetidae</taxon>
        <taxon>Coniochaetales</taxon>
        <taxon>Coniochaetaceae</taxon>
        <taxon>Coniochaeta</taxon>
    </lineage>
</organism>
<evidence type="ECO:0000313" key="4">
    <source>
        <dbReference type="Proteomes" id="UP000275385"/>
    </source>
</evidence>
<reference evidence="3 4" key="1">
    <citation type="submission" date="2018-08" db="EMBL/GenBank/DDBJ databases">
        <title>Draft genome of the lignicolous fungus Coniochaeta pulveracea.</title>
        <authorList>
            <person name="Borstlap C.J."/>
            <person name="De Witt R.N."/>
            <person name="Botha A."/>
            <person name="Volschenk H."/>
        </authorList>
    </citation>
    <scope>NUCLEOTIDE SEQUENCE [LARGE SCALE GENOMIC DNA]</scope>
    <source>
        <strain evidence="3 4">CAB683</strain>
    </source>
</reference>
<evidence type="ECO:0000313" key="3">
    <source>
        <dbReference type="EMBL" id="RKU46383.1"/>
    </source>
</evidence>
<dbReference type="GO" id="GO:0016491">
    <property type="term" value="F:oxidoreductase activity"/>
    <property type="evidence" value="ECO:0007669"/>
    <property type="project" value="UniProtKB-KW"/>
</dbReference>
<sequence length="329" mass="35955">MPQLLGKEIGPTGYGLMGFTARNPPIPTEQAFKAMRAALESGCNFWNAGEFYGPPEWNSLKLLAAYFTEYPEDADKVVLSVKGAFDITTMSPDASPEGIKRSLDNCIKDLKGLKKIDIFECARVDPKVPLETSLKYIETNYVQTGLVGGIGLSEVRAETLRKAAEITKIVSVEVELSLWSTSVLENGVATACAELGIPLVAYSPIGQGMLTGQIKSLDDLAPNDMKRHFPRYQPDTFPINLQLVDELRRLAKDKGCTPAQLAISWVRSLSSRKGMPEIIPIPGATTEARVRENAEFHALTEEEHASIDAILAKFPVVGGRYPDFVPIEG</sequence>
<feature type="domain" description="NADP-dependent oxidoreductase" evidence="2">
    <location>
        <begin position="13"/>
        <end position="311"/>
    </location>
</feature>
<dbReference type="PANTHER" id="PTHR43625">
    <property type="entry name" value="AFLATOXIN B1 ALDEHYDE REDUCTASE"/>
    <property type="match status" value="1"/>
</dbReference>